<evidence type="ECO:0000259" key="3">
    <source>
        <dbReference type="Pfam" id="PF00892"/>
    </source>
</evidence>
<dbReference type="EMBL" id="CP001874">
    <property type="protein sequence ID" value="ADG89470.1"/>
    <property type="molecule type" value="Genomic_DNA"/>
</dbReference>
<dbReference type="HOGENOM" id="CLU_082109_0_0_11"/>
<feature type="transmembrane region" description="Helical" evidence="2">
    <location>
        <begin position="6"/>
        <end position="23"/>
    </location>
</feature>
<dbReference type="KEGG" id="tbi:Tbis_2771"/>
<reference evidence="4 5" key="1">
    <citation type="submission" date="2010-01" db="EMBL/GenBank/DDBJ databases">
        <title>The complete genome of Thermobispora bispora DSM 43833.</title>
        <authorList>
            <consortium name="US DOE Joint Genome Institute (JGI-PGF)"/>
            <person name="Lucas S."/>
            <person name="Copeland A."/>
            <person name="Lapidus A."/>
            <person name="Glavina del Rio T."/>
            <person name="Dalin E."/>
            <person name="Tice H."/>
            <person name="Bruce D."/>
            <person name="Goodwin L."/>
            <person name="Pitluck S."/>
            <person name="Kyrpides N."/>
            <person name="Mavromatis K."/>
            <person name="Ivanova N."/>
            <person name="Mikhailova N."/>
            <person name="Chertkov O."/>
            <person name="Brettin T."/>
            <person name="Detter J.C."/>
            <person name="Han C."/>
            <person name="Larimer F."/>
            <person name="Land M."/>
            <person name="Hauser L."/>
            <person name="Markowitz V."/>
            <person name="Cheng J.-F."/>
            <person name="Hugenholtz P."/>
            <person name="Woyke T."/>
            <person name="Wu D."/>
            <person name="Jando M."/>
            <person name="Schneider S."/>
            <person name="Klenk H.-P."/>
            <person name="Eisen J.A."/>
        </authorList>
    </citation>
    <scope>NUCLEOTIDE SEQUENCE [LARGE SCALE GENOMIC DNA]</scope>
    <source>
        <strain evidence="5">ATCC 19993 / DSM 43833 / CBS 139.67 / JCM 10125 / KCTC 9307 / NBRC 14880 / R51</strain>
    </source>
</reference>
<dbReference type="STRING" id="469371.Tbis_2771"/>
<feature type="transmembrane region" description="Helical" evidence="2">
    <location>
        <begin position="115"/>
        <end position="131"/>
    </location>
</feature>
<feature type="domain" description="EamA" evidence="3">
    <location>
        <begin position="149"/>
        <end position="276"/>
    </location>
</feature>
<dbReference type="OrthoDB" id="68076at2"/>
<dbReference type="Gene3D" id="1.10.3730.20">
    <property type="match status" value="1"/>
</dbReference>
<proteinExistence type="inferred from homology"/>
<feature type="transmembrane region" description="Helical" evidence="2">
    <location>
        <begin position="86"/>
        <end position="109"/>
    </location>
</feature>
<feature type="transmembrane region" description="Helical" evidence="2">
    <location>
        <begin position="58"/>
        <end position="79"/>
    </location>
</feature>
<dbReference type="AlphaFoldDB" id="D6Y654"/>
<comment type="similarity">
    <text evidence="1">Belongs to the EamA transporter family.</text>
</comment>
<keyword evidence="2" id="KW-0812">Transmembrane</keyword>
<evidence type="ECO:0000256" key="2">
    <source>
        <dbReference type="SAM" id="Phobius"/>
    </source>
</evidence>
<dbReference type="InterPro" id="IPR037185">
    <property type="entry name" value="EmrE-like"/>
</dbReference>
<dbReference type="GO" id="GO:0016020">
    <property type="term" value="C:membrane"/>
    <property type="evidence" value="ECO:0007669"/>
    <property type="project" value="InterPro"/>
</dbReference>
<dbReference type="PANTHER" id="PTHR22911:SF137">
    <property type="entry name" value="SOLUTE CARRIER FAMILY 35 MEMBER G2-RELATED"/>
    <property type="match status" value="1"/>
</dbReference>
<dbReference type="eggNOG" id="COG0697">
    <property type="taxonomic scope" value="Bacteria"/>
</dbReference>
<feature type="transmembrane region" description="Helical" evidence="2">
    <location>
        <begin position="143"/>
        <end position="161"/>
    </location>
</feature>
<evidence type="ECO:0000313" key="5">
    <source>
        <dbReference type="Proteomes" id="UP000006640"/>
    </source>
</evidence>
<feature type="transmembrane region" description="Helical" evidence="2">
    <location>
        <begin position="30"/>
        <end position="52"/>
    </location>
</feature>
<dbReference type="Pfam" id="PF00892">
    <property type="entry name" value="EamA"/>
    <property type="match status" value="1"/>
</dbReference>
<name>D6Y654_THEBD</name>
<gene>
    <name evidence="4" type="ordered locus">Tbis_2771</name>
</gene>
<feature type="transmembrane region" description="Helical" evidence="2">
    <location>
        <begin position="173"/>
        <end position="193"/>
    </location>
</feature>
<feature type="transmembrane region" description="Helical" evidence="2">
    <location>
        <begin position="205"/>
        <end position="225"/>
    </location>
</feature>
<dbReference type="SUPFAM" id="SSF103481">
    <property type="entry name" value="Multidrug resistance efflux transporter EmrE"/>
    <property type="match status" value="2"/>
</dbReference>
<dbReference type="Proteomes" id="UP000006640">
    <property type="component" value="Chromosome"/>
</dbReference>
<dbReference type="PANTHER" id="PTHR22911">
    <property type="entry name" value="ACYL-MALONYL CONDENSING ENZYME-RELATED"/>
    <property type="match status" value="1"/>
</dbReference>
<organism evidence="4 5">
    <name type="scientific">Thermobispora bispora (strain ATCC 19993 / DSM 43833 / CBS 139.67 / JCM 10125 / KCTC 9307 / NBRC 14880 / R51)</name>
    <dbReference type="NCBI Taxonomy" id="469371"/>
    <lineage>
        <taxon>Bacteria</taxon>
        <taxon>Bacillati</taxon>
        <taxon>Actinomycetota</taxon>
        <taxon>Actinomycetes</taxon>
        <taxon>Streptosporangiales</taxon>
        <taxon>Streptosporangiaceae</taxon>
        <taxon>Thermobispora</taxon>
    </lineage>
</organism>
<keyword evidence="2" id="KW-0472">Membrane</keyword>
<accession>D6Y654</accession>
<keyword evidence="2" id="KW-1133">Transmembrane helix</keyword>
<feature type="transmembrane region" description="Helical" evidence="2">
    <location>
        <begin position="260"/>
        <end position="277"/>
    </location>
</feature>
<dbReference type="InterPro" id="IPR000620">
    <property type="entry name" value="EamA_dom"/>
</dbReference>
<feature type="transmembrane region" description="Helical" evidence="2">
    <location>
        <begin position="231"/>
        <end position="253"/>
    </location>
</feature>
<dbReference type="RefSeq" id="WP_013133003.1">
    <property type="nucleotide sequence ID" value="NC_014165.1"/>
</dbReference>
<keyword evidence="5" id="KW-1185">Reference proteome</keyword>
<evidence type="ECO:0000313" key="4">
    <source>
        <dbReference type="EMBL" id="ADG89470.1"/>
    </source>
</evidence>
<evidence type="ECO:0000256" key="1">
    <source>
        <dbReference type="ARBA" id="ARBA00007362"/>
    </source>
</evidence>
<sequence length="278" mass="27234">MTVAALATAAAAILGTADFLGGLAARRSRLIAVVLVSQLGGLLVTGLLLSLLPGTPSAPALLWGMASGVTGATAIALFYRSLAAGVMSVVAPATGATSMAVPVLIGLALGERPSPLAIGGIAAGLAAVLLVGQDGRRSRTGSLTGPLVGGILAGAGFGGSYTLLKLAPADAGLWPLLGGRACSVLLVALVAVAARRSPRPAPGSLAVTLLAGVLDATGIALYLLAVQQGMLSLVAPLVSLYPASTLLLARYVLGERLRPVQITGVACALGAIVLISVS</sequence>
<protein>
    <recommendedName>
        <fullName evidence="3">EamA domain-containing protein</fullName>
    </recommendedName>
</protein>